<dbReference type="RefSeq" id="WP_225690404.1">
    <property type="nucleotide sequence ID" value="NZ_JAERSE020000005.1"/>
</dbReference>
<feature type="compositionally biased region" description="Basic and acidic residues" evidence="1">
    <location>
        <begin position="200"/>
        <end position="210"/>
    </location>
</feature>
<gene>
    <name evidence="2" type="ORF">JI747_018810</name>
</gene>
<name>A0ABS8A5V5_9FLAO</name>
<dbReference type="Proteomes" id="UP000618240">
    <property type="component" value="Unassembled WGS sequence"/>
</dbReference>
<dbReference type="Gene3D" id="3.40.390.10">
    <property type="entry name" value="Collagenase (Catalytic Domain)"/>
    <property type="match status" value="1"/>
</dbReference>
<protein>
    <submittedName>
        <fullName evidence="2">Uncharacterized protein</fullName>
    </submittedName>
</protein>
<dbReference type="EMBL" id="JAERSE020000005">
    <property type="protein sequence ID" value="MCA6069222.1"/>
    <property type="molecule type" value="Genomic_DNA"/>
</dbReference>
<dbReference type="InterPro" id="IPR024079">
    <property type="entry name" value="MetalloPept_cat_dom_sf"/>
</dbReference>
<evidence type="ECO:0000313" key="2">
    <source>
        <dbReference type="EMBL" id="MCA6069222.1"/>
    </source>
</evidence>
<comment type="caution">
    <text evidence="2">The sequence shown here is derived from an EMBL/GenBank/DDBJ whole genome shotgun (WGS) entry which is preliminary data.</text>
</comment>
<keyword evidence="3" id="KW-1185">Reference proteome</keyword>
<organism evidence="2 3">
    <name type="scientific">Chryseobacterium tagetis</name>
    <dbReference type="NCBI Taxonomy" id="2801334"/>
    <lineage>
        <taxon>Bacteria</taxon>
        <taxon>Pseudomonadati</taxon>
        <taxon>Bacteroidota</taxon>
        <taxon>Flavobacteriia</taxon>
        <taxon>Flavobacteriales</taxon>
        <taxon>Weeksellaceae</taxon>
        <taxon>Chryseobacterium group</taxon>
        <taxon>Chryseobacterium</taxon>
    </lineage>
</organism>
<proteinExistence type="predicted"/>
<feature type="region of interest" description="Disordered" evidence="1">
    <location>
        <begin position="155"/>
        <end position="179"/>
    </location>
</feature>
<reference evidence="2 3" key="1">
    <citation type="submission" date="2021-09" db="EMBL/GenBank/DDBJ databases">
        <title>Genome sequencing and assembly of Chryseobacterium sp. RG1.</title>
        <authorList>
            <person name="Chhetri G."/>
        </authorList>
    </citation>
    <scope>NUCLEOTIDE SEQUENCE [LARGE SCALE GENOMIC DNA]</scope>
    <source>
        <strain evidence="2 3">RG1</strain>
    </source>
</reference>
<feature type="region of interest" description="Disordered" evidence="1">
    <location>
        <begin position="200"/>
        <end position="219"/>
    </location>
</feature>
<sequence>MVRFFNVDSLSKKYAYQSHYNFSENRVVDGRELEGLEAKLINENTIEWRVKVDNKLGYDYSKTLLKDAADILSQNGMKYNIINDPEAKFTLELSRPTMRIDPVTKEPVVTNGYTMNDGNTYDGKAVSKDNPRTLAHELGHKASLPHIFDEKSKLTNTEENKNNLMNSGDNNKKELRSSNGTELVPAQTNDMKSHIQKVYENKTKEKEIESKNNIPNDIN</sequence>
<accession>A0ABS8A5V5</accession>
<evidence type="ECO:0000313" key="3">
    <source>
        <dbReference type="Proteomes" id="UP000618240"/>
    </source>
</evidence>
<evidence type="ECO:0000256" key="1">
    <source>
        <dbReference type="SAM" id="MobiDB-lite"/>
    </source>
</evidence>